<dbReference type="Gene3D" id="3.40.50.720">
    <property type="entry name" value="NAD(P)-binding Rossmann-like Domain"/>
    <property type="match status" value="1"/>
</dbReference>
<dbReference type="OrthoDB" id="6235964at2759"/>
<evidence type="ECO:0000259" key="1">
    <source>
        <dbReference type="Pfam" id="PF04321"/>
    </source>
</evidence>
<gene>
    <name evidence="2" type="ORF">CCAM_LOCUS16540</name>
</gene>
<dbReference type="PANTHER" id="PTHR43242">
    <property type="entry name" value="NAD(P)-BINDING ROSSMANN-FOLD SUPERFAMILY PROTEIN"/>
    <property type="match status" value="1"/>
</dbReference>
<proteinExistence type="predicted"/>
<keyword evidence="3" id="KW-1185">Reference proteome</keyword>
<dbReference type="Proteomes" id="UP000595140">
    <property type="component" value="Unassembled WGS sequence"/>
</dbReference>
<protein>
    <recommendedName>
        <fullName evidence="1">RmlD-like substrate binding domain-containing protein</fullName>
    </recommendedName>
</protein>
<evidence type="ECO:0000313" key="2">
    <source>
        <dbReference type="EMBL" id="VFQ74764.1"/>
    </source>
</evidence>
<sequence>METDKRRSGEKKKVLIVGGTGYLGQHLLQGFTQILHSLPFPLLLGFTYHSNRPPQPLLDAAPQSVPFPLDLRTGIGFDSISQTLGQPDVVINCAALSVSRACEADPEAAMAINVPYPLVKWLSSFDENNTFLIHLSTDQVYEGTKSFYKEEDETVPVNVYGKSKVAAEEFISSNCSNFTILRSSIIFGPQTISPLPKSLPVQWIDSVLAKGDKTEFFHDEFRCPVYVGDLVTIIQTLTNKWISEGKPMQLLVNVGGPDRLSRVQMAEAVAEIRGYNVPIRPVSSSSVDRGVKSPADISMDITKLIQTLGFSPTGFKAGVKLTLEAEDGSRHR</sequence>
<evidence type="ECO:0000313" key="3">
    <source>
        <dbReference type="Proteomes" id="UP000595140"/>
    </source>
</evidence>
<dbReference type="InterPro" id="IPR029903">
    <property type="entry name" value="RmlD-like-bd"/>
</dbReference>
<reference evidence="2 3" key="1">
    <citation type="submission" date="2018-04" db="EMBL/GenBank/DDBJ databases">
        <authorList>
            <person name="Vogel A."/>
        </authorList>
    </citation>
    <scope>NUCLEOTIDE SEQUENCE [LARGE SCALE GENOMIC DNA]</scope>
</reference>
<dbReference type="CDD" id="cd05254">
    <property type="entry name" value="dTDP_HR_like_SDR_e"/>
    <property type="match status" value="1"/>
</dbReference>
<feature type="domain" description="RmlD-like substrate binding" evidence="1">
    <location>
        <begin position="13"/>
        <end position="325"/>
    </location>
</feature>
<name>A0A484LEK8_9ASTE</name>
<dbReference type="EMBL" id="OOIL02001369">
    <property type="protein sequence ID" value="VFQ74764.1"/>
    <property type="molecule type" value="Genomic_DNA"/>
</dbReference>
<organism evidence="2 3">
    <name type="scientific">Cuscuta campestris</name>
    <dbReference type="NCBI Taxonomy" id="132261"/>
    <lineage>
        <taxon>Eukaryota</taxon>
        <taxon>Viridiplantae</taxon>
        <taxon>Streptophyta</taxon>
        <taxon>Embryophyta</taxon>
        <taxon>Tracheophyta</taxon>
        <taxon>Spermatophyta</taxon>
        <taxon>Magnoliopsida</taxon>
        <taxon>eudicotyledons</taxon>
        <taxon>Gunneridae</taxon>
        <taxon>Pentapetalae</taxon>
        <taxon>asterids</taxon>
        <taxon>lamiids</taxon>
        <taxon>Solanales</taxon>
        <taxon>Convolvulaceae</taxon>
        <taxon>Cuscuteae</taxon>
        <taxon>Cuscuta</taxon>
        <taxon>Cuscuta subgen. Grammica</taxon>
        <taxon>Cuscuta sect. Cleistogrammica</taxon>
    </lineage>
</organism>
<dbReference type="SUPFAM" id="SSF51735">
    <property type="entry name" value="NAD(P)-binding Rossmann-fold domains"/>
    <property type="match status" value="1"/>
</dbReference>
<accession>A0A484LEK8</accession>
<dbReference type="InterPro" id="IPR036291">
    <property type="entry name" value="NAD(P)-bd_dom_sf"/>
</dbReference>
<dbReference type="AlphaFoldDB" id="A0A484LEK8"/>
<dbReference type="Pfam" id="PF04321">
    <property type="entry name" value="RmlD_sub_bind"/>
    <property type="match status" value="1"/>
</dbReference>
<dbReference type="PANTHER" id="PTHR43242:SF1">
    <property type="entry name" value="NAD(P)-BINDING ROSSMANN-FOLD SUPERFAMILY PROTEIN"/>
    <property type="match status" value="1"/>
</dbReference>